<dbReference type="FunFam" id="3.30.390.10:FF:000003">
    <property type="entry name" value="D-galactonate dehydratase"/>
    <property type="match status" value="1"/>
</dbReference>
<dbReference type="PANTHER" id="PTHR48080">
    <property type="entry name" value="D-GALACTONATE DEHYDRATASE-RELATED"/>
    <property type="match status" value="1"/>
</dbReference>
<dbReference type="AlphaFoldDB" id="A0AAN6DTL7"/>
<evidence type="ECO:0000313" key="6">
    <source>
        <dbReference type="EMBL" id="KAI1612449.1"/>
    </source>
</evidence>
<feature type="domain" description="Mandelate racemase/muconate lactonizing enzyme C-terminal" evidence="5">
    <location>
        <begin position="150"/>
        <end position="252"/>
    </location>
</feature>
<gene>
    <name evidence="6" type="ORF">EDD36DRAFT_237237</name>
</gene>
<dbReference type="GO" id="GO:0009063">
    <property type="term" value="P:amino acid catabolic process"/>
    <property type="evidence" value="ECO:0007669"/>
    <property type="project" value="InterPro"/>
</dbReference>
<sequence>MATDQLKVLAGRTDGVQPEVPGQHLAKIKSIEYFRVKPRWLFVKICDDQGNHGWGEATLEGHTKAIEGALDEIIDRIIGYEADDIEHIWQTIYRLGFYRGGPVFMSALAGIDIALWDLKGRKLNVPIYQLLGGKVRNKVQVYAWIGGDRPADIEAAAKARMAQGLKCIKMNATEDLGWLDSPSVLDATISRLKIVKGLGLDAGLDFHGRLHKPMAKQLAKALEPYHPLFIEEPLLVEHPEALKQLSQYTTIPIAFGERLYSRWDVKRFLEDASVDILQPDIAHAGGISETKRMANMAETYDVAVAPHCPLGPIALAACIQVDLAIPNFVIQEMSLGMHYNTEAGEEDLNTYLLDNSVFEIREGYLQAPKGPGLGIEVDEEVVRRIAADTKPWQPKEFYGPDGSVREW</sequence>
<name>A0AAN6DTL7_9EURO</name>
<dbReference type="SFLD" id="SFLDF00003">
    <property type="entry name" value="D-galactonate_dehydratase"/>
    <property type="match status" value="1"/>
</dbReference>
<dbReference type="InterPro" id="IPR029065">
    <property type="entry name" value="Enolase_C-like"/>
</dbReference>
<dbReference type="InterPro" id="IPR013342">
    <property type="entry name" value="Mandelate_racemase_C"/>
</dbReference>
<comment type="cofactor">
    <cofactor evidence="1">
        <name>Mg(2+)</name>
        <dbReference type="ChEBI" id="CHEBI:18420"/>
    </cofactor>
</comment>
<keyword evidence="4" id="KW-0456">Lyase</keyword>
<organism evidence="6 7">
    <name type="scientific">Exophiala viscosa</name>
    <dbReference type="NCBI Taxonomy" id="2486360"/>
    <lineage>
        <taxon>Eukaryota</taxon>
        <taxon>Fungi</taxon>
        <taxon>Dikarya</taxon>
        <taxon>Ascomycota</taxon>
        <taxon>Pezizomycotina</taxon>
        <taxon>Eurotiomycetes</taxon>
        <taxon>Chaetothyriomycetidae</taxon>
        <taxon>Chaetothyriales</taxon>
        <taxon>Herpotrichiellaceae</taxon>
        <taxon>Exophiala</taxon>
    </lineage>
</organism>
<dbReference type="Proteomes" id="UP001203852">
    <property type="component" value="Unassembled WGS sequence"/>
</dbReference>
<dbReference type="SMART" id="SM00922">
    <property type="entry name" value="MR_MLE"/>
    <property type="match status" value="1"/>
</dbReference>
<dbReference type="CDD" id="cd03325">
    <property type="entry name" value="D-galactonate_dehydratase"/>
    <property type="match status" value="1"/>
</dbReference>
<dbReference type="GO" id="GO:0008869">
    <property type="term" value="F:galactonate dehydratase activity"/>
    <property type="evidence" value="ECO:0007669"/>
    <property type="project" value="InterPro"/>
</dbReference>
<dbReference type="PROSITE" id="PS00908">
    <property type="entry name" value="MR_MLE_1"/>
    <property type="match status" value="1"/>
</dbReference>
<evidence type="ECO:0000256" key="4">
    <source>
        <dbReference type="ARBA" id="ARBA00023239"/>
    </source>
</evidence>
<evidence type="ECO:0000256" key="2">
    <source>
        <dbReference type="ARBA" id="ARBA00022723"/>
    </source>
</evidence>
<dbReference type="GO" id="GO:0034194">
    <property type="term" value="P:D-galactonate catabolic process"/>
    <property type="evidence" value="ECO:0007669"/>
    <property type="project" value="InterPro"/>
</dbReference>
<dbReference type="Pfam" id="PF13378">
    <property type="entry name" value="MR_MLE_C"/>
    <property type="match status" value="1"/>
</dbReference>
<protein>
    <submittedName>
        <fullName evidence="6">Galactonate dehydratase</fullName>
    </submittedName>
</protein>
<dbReference type="Gene3D" id="3.30.390.10">
    <property type="entry name" value="Enolase-like, N-terminal domain"/>
    <property type="match status" value="1"/>
</dbReference>
<dbReference type="SFLD" id="SFLDG00179">
    <property type="entry name" value="mandelate_racemase"/>
    <property type="match status" value="1"/>
</dbReference>
<dbReference type="InterPro" id="IPR013341">
    <property type="entry name" value="Mandelate_racemase_N_dom"/>
</dbReference>
<dbReference type="InterPro" id="IPR023592">
    <property type="entry name" value="Galactonate_deHydtase"/>
</dbReference>
<dbReference type="InterPro" id="IPR018110">
    <property type="entry name" value="Mandel_Rmase/mucon_lact_enz_CS"/>
</dbReference>
<keyword evidence="7" id="KW-1185">Reference proteome</keyword>
<dbReference type="InterPro" id="IPR036849">
    <property type="entry name" value="Enolase-like_C_sf"/>
</dbReference>
<reference evidence="6" key="1">
    <citation type="journal article" date="2022" name="bioRxiv">
        <title>Deciphering the potential niche of two novel black yeast fungi from a biological soil crust based on their genomes, phenotypes, and melanin regulation.</title>
        <authorList>
            <consortium name="DOE Joint Genome Institute"/>
            <person name="Carr E.C."/>
            <person name="Barton Q."/>
            <person name="Grambo S."/>
            <person name="Sullivan M."/>
            <person name="Renfro C.M."/>
            <person name="Kuo A."/>
            <person name="Pangilinan J."/>
            <person name="Lipzen A."/>
            <person name="Keymanesh K."/>
            <person name="Savage E."/>
            <person name="Barry K."/>
            <person name="Grigoriev I.V."/>
            <person name="Riekhof W.R."/>
            <person name="Harris S.S."/>
        </authorList>
    </citation>
    <scope>NUCLEOTIDE SEQUENCE</scope>
    <source>
        <strain evidence="6">JF 03-4F</strain>
    </source>
</reference>
<keyword evidence="2" id="KW-0479">Metal-binding</keyword>
<dbReference type="EMBL" id="MU404354">
    <property type="protein sequence ID" value="KAI1612449.1"/>
    <property type="molecule type" value="Genomic_DNA"/>
</dbReference>
<dbReference type="SFLD" id="SFLDS00001">
    <property type="entry name" value="Enolase"/>
    <property type="match status" value="1"/>
</dbReference>
<dbReference type="InterPro" id="IPR029017">
    <property type="entry name" value="Enolase-like_N"/>
</dbReference>
<dbReference type="Gene3D" id="3.20.20.120">
    <property type="entry name" value="Enolase-like C-terminal domain"/>
    <property type="match status" value="1"/>
</dbReference>
<evidence type="ECO:0000259" key="5">
    <source>
        <dbReference type="SMART" id="SM00922"/>
    </source>
</evidence>
<evidence type="ECO:0000256" key="3">
    <source>
        <dbReference type="ARBA" id="ARBA00022842"/>
    </source>
</evidence>
<dbReference type="NCBIfam" id="NF010624">
    <property type="entry name" value="PRK14017.1"/>
    <property type="match status" value="1"/>
</dbReference>
<dbReference type="GO" id="GO:0046872">
    <property type="term" value="F:metal ion binding"/>
    <property type="evidence" value="ECO:0007669"/>
    <property type="project" value="UniProtKB-KW"/>
</dbReference>
<dbReference type="PANTHER" id="PTHR48080:SF2">
    <property type="entry name" value="D-GALACTONATE DEHYDRATASE"/>
    <property type="match status" value="1"/>
</dbReference>
<dbReference type="SUPFAM" id="SSF51604">
    <property type="entry name" value="Enolase C-terminal domain-like"/>
    <property type="match status" value="1"/>
</dbReference>
<evidence type="ECO:0000313" key="7">
    <source>
        <dbReference type="Proteomes" id="UP001203852"/>
    </source>
</evidence>
<dbReference type="InterPro" id="IPR034593">
    <property type="entry name" value="DgoD-like"/>
</dbReference>
<keyword evidence="3" id="KW-0460">Magnesium</keyword>
<comment type="caution">
    <text evidence="6">The sequence shown here is derived from an EMBL/GenBank/DDBJ whole genome shotgun (WGS) entry which is preliminary data.</text>
</comment>
<accession>A0AAN6DTL7</accession>
<proteinExistence type="predicted"/>
<evidence type="ECO:0000256" key="1">
    <source>
        <dbReference type="ARBA" id="ARBA00001946"/>
    </source>
</evidence>
<dbReference type="SUPFAM" id="SSF54826">
    <property type="entry name" value="Enolase N-terminal domain-like"/>
    <property type="match status" value="1"/>
</dbReference>
<dbReference type="Pfam" id="PF02746">
    <property type="entry name" value="MR_MLE_N"/>
    <property type="match status" value="1"/>
</dbReference>